<keyword evidence="2" id="KW-0813">Transport</keyword>
<evidence type="ECO:0000256" key="7">
    <source>
        <dbReference type="ARBA" id="ARBA00023173"/>
    </source>
</evidence>
<keyword evidence="7" id="KW-0869">Chloride channel</keyword>
<dbReference type="Pfam" id="PF12927">
    <property type="entry name" value="DUF3835"/>
    <property type="match status" value="1"/>
</dbReference>
<organism evidence="13 14">
    <name type="scientific">Dictyobacter vulcani</name>
    <dbReference type="NCBI Taxonomy" id="2607529"/>
    <lineage>
        <taxon>Bacteria</taxon>
        <taxon>Bacillati</taxon>
        <taxon>Chloroflexota</taxon>
        <taxon>Ktedonobacteria</taxon>
        <taxon>Ktedonobacterales</taxon>
        <taxon>Dictyobacteraceae</taxon>
        <taxon>Dictyobacter</taxon>
    </lineage>
</organism>
<name>A0A5J4L063_9CHLR</name>
<keyword evidence="9" id="KW-0407">Ion channel</keyword>
<feature type="transmembrane region" description="Helical" evidence="11">
    <location>
        <begin position="89"/>
        <end position="111"/>
    </location>
</feature>
<feature type="compositionally biased region" description="Basic and acidic residues" evidence="10">
    <location>
        <begin position="8"/>
        <end position="27"/>
    </location>
</feature>
<feature type="transmembrane region" description="Helical" evidence="11">
    <location>
        <begin position="142"/>
        <end position="163"/>
    </location>
</feature>
<dbReference type="InterPro" id="IPR001807">
    <property type="entry name" value="ClC"/>
</dbReference>
<keyword evidence="4 11" id="KW-1133">Transmembrane helix</keyword>
<dbReference type="Gene3D" id="1.10.3080.10">
    <property type="entry name" value="Clc chloride channel"/>
    <property type="match status" value="1"/>
</dbReference>
<feature type="compositionally biased region" description="Polar residues" evidence="10">
    <location>
        <begin position="37"/>
        <end position="47"/>
    </location>
</feature>
<keyword evidence="5" id="KW-0406">Ion transport</keyword>
<evidence type="ECO:0000259" key="12">
    <source>
        <dbReference type="Pfam" id="PF12927"/>
    </source>
</evidence>
<keyword evidence="6 11" id="KW-0472">Membrane</keyword>
<dbReference type="PANTHER" id="PTHR43427:SF6">
    <property type="entry name" value="CHLORIDE CHANNEL PROTEIN CLC-E"/>
    <property type="match status" value="1"/>
</dbReference>
<accession>A0A5J4L063</accession>
<keyword evidence="8" id="KW-0868">Chloride</keyword>
<feature type="region of interest" description="Disordered" evidence="10">
    <location>
        <begin position="1"/>
        <end position="58"/>
    </location>
</feature>
<sequence>MQARKSGRSQDKQHSEIADIVEHDQTRDQTAQDQQDESQTLQDQEVETQTHTERNNAIQKTPPFHWREIFQPAVPGISGLESTRFLAKWLLFGGLIGISSGLGAATLSYAISIFTNLFLKNIVGYLPPEAHGDGISQLMPIAHLWLLPVVTVLGGLLSGFLVFKFAPDAEGHGTDAVIDAIHHKNGIIGARVPLIKLVASAITIGSGGSSGREGPVAQIGAGLGSILGKLFHMSPEDRRIAVTIGMGAGIGAIFKAPSEVRY</sequence>
<dbReference type="Pfam" id="PF00654">
    <property type="entry name" value="Voltage_CLC"/>
    <property type="match status" value="1"/>
</dbReference>
<evidence type="ECO:0000256" key="2">
    <source>
        <dbReference type="ARBA" id="ARBA00022448"/>
    </source>
</evidence>
<gene>
    <name evidence="13" type="ORF">KDW_63090</name>
</gene>
<evidence type="ECO:0000256" key="1">
    <source>
        <dbReference type="ARBA" id="ARBA00004141"/>
    </source>
</evidence>
<proteinExistence type="predicted"/>
<dbReference type="EMBL" id="BKZW01000005">
    <property type="protein sequence ID" value="GER92147.1"/>
    <property type="molecule type" value="Genomic_DNA"/>
</dbReference>
<evidence type="ECO:0000256" key="4">
    <source>
        <dbReference type="ARBA" id="ARBA00022989"/>
    </source>
</evidence>
<dbReference type="SUPFAM" id="SSF81340">
    <property type="entry name" value="Clc chloride channel"/>
    <property type="match status" value="1"/>
</dbReference>
<dbReference type="InterPro" id="IPR050368">
    <property type="entry name" value="ClC-type_chloride_channel"/>
</dbReference>
<dbReference type="CDD" id="cd00400">
    <property type="entry name" value="Voltage_gated_ClC"/>
    <property type="match status" value="1"/>
</dbReference>
<protein>
    <recommendedName>
        <fullName evidence="12">DUF3835 domain-containing protein</fullName>
    </recommendedName>
</protein>
<keyword evidence="14" id="KW-1185">Reference proteome</keyword>
<dbReference type="GO" id="GO:0034707">
    <property type="term" value="C:chloride channel complex"/>
    <property type="evidence" value="ECO:0007669"/>
    <property type="project" value="UniProtKB-KW"/>
</dbReference>
<evidence type="ECO:0000256" key="5">
    <source>
        <dbReference type="ARBA" id="ARBA00023065"/>
    </source>
</evidence>
<dbReference type="InterPro" id="IPR024325">
    <property type="entry name" value="DUF3835"/>
</dbReference>
<dbReference type="PANTHER" id="PTHR43427">
    <property type="entry name" value="CHLORIDE CHANNEL PROTEIN CLC-E"/>
    <property type="match status" value="1"/>
</dbReference>
<evidence type="ECO:0000256" key="8">
    <source>
        <dbReference type="ARBA" id="ARBA00023214"/>
    </source>
</evidence>
<comment type="caution">
    <text evidence="13">The sequence shown here is derived from an EMBL/GenBank/DDBJ whole genome shotgun (WGS) entry which is preliminary data.</text>
</comment>
<reference evidence="13 14" key="1">
    <citation type="submission" date="2019-10" db="EMBL/GenBank/DDBJ databases">
        <title>Dictyobacter vulcani sp. nov., within the class Ktedonobacteria, isolated from soil of volcanic Mt. Zao.</title>
        <authorList>
            <person name="Zheng Y."/>
            <person name="Wang C.M."/>
            <person name="Sakai Y."/>
            <person name="Abe K."/>
            <person name="Yokota A."/>
            <person name="Yabe S."/>
        </authorList>
    </citation>
    <scope>NUCLEOTIDE SEQUENCE [LARGE SCALE GENOMIC DNA]</scope>
    <source>
        <strain evidence="13 14">W12</strain>
    </source>
</reference>
<feature type="domain" description="DUF3835" evidence="12">
    <location>
        <begin position="18"/>
        <end position="64"/>
    </location>
</feature>
<evidence type="ECO:0000256" key="3">
    <source>
        <dbReference type="ARBA" id="ARBA00022692"/>
    </source>
</evidence>
<dbReference type="InterPro" id="IPR014743">
    <property type="entry name" value="Cl-channel_core"/>
</dbReference>
<evidence type="ECO:0000256" key="11">
    <source>
        <dbReference type="SAM" id="Phobius"/>
    </source>
</evidence>
<dbReference type="Proteomes" id="UP000326912">
    <property type="component" value="Unassembled WGS sequence"/>
</dbReference>
<dbReference type="AlphaFoldDB" id="A0A5J4L063"/>
<evidence type="ECO:0000256" key="9">
    <source>
        <dbReference type="ARBA" id="ARBA00023303"/>
    </source>
</evidence>
<evidence type="ECO:0000313" key="13">
    <source>
        <dbReference type="EMBL" id="GER92147.1"/>
    </source>
</evidence>
<evidence type="ECO:0000256" key="10">
    <source>
        <dbReference type="SAM" id="MobiDB-lite"/>
    </source>
</evidence>
<evidence type="ECO:0000313" key="14">
    <source>
        <dbReference type="Proteomes" id="UP000326912"/>
    </source>
</evidence>
<comment type="subcellular location">
    <subcellularLocation>
        <location evidence="1">Membrane</location>
        <topology evidence="1">Multi-pass membrane protein</topology>
    </subcellularLocation>
</comment>
<keyword evidence="3 11" id="KW-0812">Transmembrane</keyword>
<dbReference type="GO" id="GO:0005254">
    <property type="term" value="F:chloride channel activity"/>
    <property type="evidence" value="ECO:0007669"/>
    <property type="project" value="UniProtKB-KW"/>
</dbReference>
<evidence type="ECO:0000256" key="6">
    <source>
        <dbReference type="ARBA" id="ARBA00023136"/>
    </source>
</evidence>